<accession>A0A6P0U7Z6</accession>
<keyword evidence="10 19" id="KW-0274">FAD</keyword>
<keyword evidence="16 19" id="KW-0961">Cell wall biogenesis/degradation</keyword>
<evidence type="ECO:0000256" key="11">
    <source>
        <dbReference type="ARBA" id="ARBA00022857"/>
    </source>
</evidence>
<feature type="active site" evidence="19">
    <location>
        <position position="162"/>
    </location>
</feature>
<evidence type="ECO:0000256" key="9">
    <source>
        <dbReference type="ARBA" id="ARBA00022630"/>
    </source>
</evidence>
<evidence type="ECO:0000313" key="21">
    <source>
        <dbReference type="EMBL" id="NER09257.1"/>
    </source>
</evidence>
<keyword evidence="15 19" id="KW-0131">Cell cycle</keyword>
<proteinExistence type="inferred from homology"/>
<feature type="domain" description="FAD-binding PCMH-type" evidence="20">
    <location>
        <begin position="16"/>
        <end position="186"/>
    </location>
</feature>
<feature type="active site" description="Proton donor" evidence="19">
    <location>
        <position position="237"/>
    </location>
</feature>
<dbReference type="InterPro" id="IPR036635">
    <property type="entry name" value="MurB_C_sf"/>
</dbReference>
<evidence type="ECO:0000256" key="7">
    <source>
        <dbReference type="ARBA" id="ARBA00022490"/>
    </source>
</evidence>
<evidence type="ECO:0000256" key="3">
    <source>
        <dbReference type="ARBA" id="ARBA00004496"/>
    </source>
</evidence>
<comment type="caution">
    <text evidence="21">The sequence shown here is derived from an EMBL/GenBank/DDBJ whole genome shotgun (WGS) entry which is preliminary data.</text>
</comment>
<dbReference type="InterPro" id="IPR003170">
    <property type="entry name" value="MurB"/>
</dbReference>
<reference evidence="21 22" key="1">
    <citation type="submission" date="2020-01" db="EMBL/GenBank/DDBJ databases">
        <title>Muriicola jejuensis KCTC 22299.</title>
        <authorList>
            <person name="Wang G."/>
        </authorList>
    </citation>
    <scope>NUCLEOTIDE SEQUENCE [LARGE SCALE GENOMIC DNA]</scope>
    <source>
        <strain evidence="21 22">KCTC 22299</strain>
    </source>
</reference>
<dbReference type="Pfam" id="PF01565">
    <property type="entry name" value="FAD_binding_4"/>
    <property type="match status" value="1"/>
</dbReference>
<evidence type="ECO:0000256" key="12">
    <source>
        <dbReference type="ARBA" id="ARBA00022960"/>
    </source>
</evidence>
<comment type="cofactor">
    <cofactor evidence="1 19">
        <name>FAD</name>
        <dbReference type="ChEBI" id="CHEBI:57692"/>
    </cofactor>
</comment>
<keyword evidence="9 19" id="KW-0285">Flavoprotein</keyword>
<keyword evidence="22" id="KW-1185">Reference proteome</keyword>
<keyword evidence="7 19" id="KW-0963">Cytoplasm</keyword>
<comment type="function">
    <text evidence="2 19">Cell wall formation.</text>
</comment>
<dbReference type="InterPro" id="IPR016169">
    <property type="entry name" value="FAD-bd_PCMH_sub2"/>
</dbReference>
<comment type="subcellular location">
    <subcellularLocation>
        <location evidence="3 19">Cytoplasm</location>
    </subcellularLocation>
</comment>
<evidence type="ECO:0000256" key="6">
    <source>
        <dbReference type="ARBA" id="ARBA00015188"/>
    </source>
</evidence>
<dbReference type="PROSITE" id="PS51387">
    <property type="entry name" value="FAD_PCMH"/>
    <property type="match status" value="1"/>
</dbReference>
<evidence type="ECO:0000256" key="5">
    <source>
        <dbReference type="ARBA" id="ARBA00012518"/>
    </source>
</evidence>
<dbReference type="GO" id="GO:0071555">
    <property type="term" value="P:cell wall organization"/>
    <property type="evidence" value="ECO:0007669"/>
    <property type="project" value="UniProtKB-KW"/>
</dbReference>
<evidence type="ECO:0000256" key="14">
    <source>
        <dbReference type="ARBA" id="ARBA00023002"/>
    </source>
</evidence>
<dbReference type="InterPro" id="IPR016166">
    <property type="entry name" value="FAD-bd_PCMH"/>
</dbReference>
<feature type="active site" evidence="19">
    <location>
        <position position="333"/>
    </location>
</feature>
<dbReference type="Gene3D" id="3.30.465.10">
    <property type="match status" value="1"/>
</dbReference>
<dbReference type="HAMAP" id="MF_00037">
    <property type="entry name" value="MurB"/>
    <property type="match status" value="1"/>
</dbReference>
<dbReference type="NCBIfam" id="NF000755">
    <property type="entry name" value="PRK00046.1"/>
    <property type="match status" value="1"/>
</dbReference>
<dbReference type="EMBL" id="JAABOP010000001">
    <property type="protein sequence ID" value="NER09257.1"/>
    <property type="molecule type" value="Genomic_DNA"/>
</dbReference>
<evidence type="ECO:0000256" key="13">
    <source>
        <dbReference type="ARBA" id="ARBA00022984"/>
    </source>
</evidence>
<evidence type="ECO:0000313" key="22">
    <source>
        <dbReference type="Proteomes" id="UP000468443"/>
    </source>
</evidence>
<dbReference type="AlphaFoldDB" id="A0A6P0U7Z6"/>
<name>A0A6P0U7Z6_9FLAO</name>
<dbReference type="PANTHER" id="PTHR21071:SF4">
    <property type="entry name" value="UDP-N-ACETYLENOLPYRUVOYLGLUCOSAMINE REDUCTASE"/>
    <property type="match status" value="1"/>
</dbReference>
<dbReference type="Pfam" id="PF02873">
    <property type="entry name" value="MurB_C"/>
    <property type="match status" value="1"/>
</dbReference>
<evidence type="ECO:0000256" key="2">
    <source>
        <dbReference type="ARBA" id="ARBA00003921"/>
    </source>
</evidence>
<comment type="pathway">
    <text evidence="4 19">Cell wall biogenesis; peptidoglycan biosynthesis.</text>
</comment>
<comment type="catalytic activity">
    <reaction evidence="18 19">
        <text>UDP-N-acetyl-alpha-D-muramate + NADP(+) = UDP-N-acetyl-3-O-(1-carboxyvinyl)-alpha-D-glucosamine + NADPH + H(+)</text>
        <dbReference type="Rhea" id="RHEA:12248"/>
        <dbReference type="ChEBI" id="CHEBI:15378"/>
        <dbReference type="ChEBI" id="CHEBI:57783"/>
        <dbReference type="ChEBI" id="CHEBI:58349"/>
        <dbReference type="ChEBI" id="CHEBI:68483"/>
        <dbReference type="ChEBI" id="CHEBI:70757"/>
        <dbReference type="EC" id="1.3.1.98"/>
    </reaction>
</comment>
<dbReference type="SUPFAM" id="SSF56194">
    <property type="entry name" value="Uridine diphospho-N-Acetylenolpyruvylglucosamine reductase, MurB, C-terminal domain"/>
    <property type="match status" value="1"/>
</dbReference>
<evidence type="ECO:0000256" key="10">
    <source>
        <dbReference type="ARBA" id="ARBA00022827"/>
    </source>
</evidence>
<evidence type="ECO:0000256" key="18">
    <source>
        <dbReference type="ARBA" id="ARBA00048914"/>
    </source>
</evidence>
<sequence length="337" mass="37575">MKIQENVSLEPYNTFGIEARARYFAHVTTPEELDWVLRQQNYPPKLILGGGSNMLLTGDLDALVIHIGLLGKEILEEEGTHSTIRVMAGENWHELVLWTLERDLGGLENLSLIPGSVGSAPIQNIGAYGVELKDSFVSCEAVEIATCEKRTFSLEDCRFGYRDSFFKKEGKNKYAITSVTLRLTSRDHVLRTEYGTIAEELRAAEVLHPGIQDISRAVIRIRQRKLPDPALLGNSGSFFKNPVVGVAKLSEIQQKYEQVPFFRISEKEVKIPAAWLIDTCGFKGMRVGDAGVHQHQALVLVNYGKASGKEILDLATRIRQQVLDTFGIAIEPEVNIL</sequence>
<evidence type="ECO:0000256" key="17">
    <source>
        <dbReference type="ARBA" id="ARBA00031026"/>
    </source>
</evidence>
<evidence type="ECO:0000256" key="16">
    <source>
        <dbReference type="ARBA" id="ARBA00023316"/>
    </source>
</evidence>
<dbReference type="SUPFAM" id="SSF56176">
    <property type="entry name" value="FAD-binding/transporter-associated domain-like"/>
    <property type="match status" value="1"/>
</dbReference>
<keyword evidence="8 19" id="KW-0132">Cell division</keyword>
<gene>
    <name evidence="19 21" type="primary">murB</name>
    <name evidence="21" type="ORF">GWK09_01910</name>
</gene>
<dbReference type="NCBIfam" id="TIGR00179">
    <property type="entry name" value="murB"/>
    <property type="match status" value="1"/>
</dbReference>
<dbReference type="EC" id="1.3.1.98" evidence="5 19"/>
<keyword evidence="13 19" id="KW-0573">Peptidoglycan synthesis</keyword>
<organism evidence="21 22">
    <name type="scientific">Muriicola jejuensis</name>
    <dbReference type="NCBI Taxonomy" id="504488"/>
    <lineage>
        <taxon>Bacteria</taxon>
        <taxon>Pseudomonadati</taxon>
        <taxon>Bacteroidota</taxon>
        <taxon>Flavobacteriia</taxon>
        <taxon>Flavobacteriales</taxon>
        <taxon>Flavobacteriaceae</taxon>
        <taxon>Muriicola</taxon>
    </lineage>
</organism>
<dbReference type="InterPro" id="IPR011601">
    <property type="entry name" value="MurB_C"/>
</dbReference>
<evidence type="ECO:0000256" key="8">
    <source>
        <dbReference type="ARBA" id="ARBA00022618"/>
    </source>
</evidence>
<dbReference type="RefSeq" id="WP_163691319.1">
    <property type="nucleotide sequence ID" value="NZ_FXTW01000001.1"/>
</dbReference>
<evidence type="ECO:0000256" key="15">
    <source>
        <dbReference type="ARBA" id="ARBA00023306"/>
    </source>
</evidence>
<dbReference type="InterPro" id="IPR006094">
    <property type="entry name" value="Oxid_FAD_bind_N"/>
</dbReference>
<dbReference type="InterPro" id="IPR016167">
    <property type="entry name" value="FAD-bd_PCMH_sub1"/>
</dbReference>
<dbReference type="InterPro" id="IPR036318">
    <property type="entry name" value="FAD-bd_PCMH-like_sf"/>
</dbReference>
<dbReference type="GO" id="GO:0005829">
    <property type="term" value="C:cytosol"/>
    <property type="evidence" value="ECO:0007669"/>
    <property type="project" value="TreeGrafter"/>
</dbReference>
<evidence type="ECO:0000256" key="19">
    <source>
        <dbReference type="HAMAP-Rule" id="MF_00037"/>
    </source>
</evidence>
<dbReference type="Gene3D" id="3.30.43.10">
    <property type="entry name" value="Uridine Diphospho-n-acetylenolpyruvylglucosamine Reductase, domain 2"/>
    <property type="match status" value="1"/>
</dbReference>
<keyword evidence="14 19" id="KW-0560">Oxidoreductase</keyword>
<dbReference type="GO" id="GO:0008762">
    <property type="term" value="F:UDP-N-acetylmuramate dehydrogenase activity"/>
    <property type="evidence" value="ECO:0007669"/>
    <property type="project" value="UniProtKB-UniRule"/>
</dbReference>
<comment type="similarity">
    <text evidence="19">Belongs to the MurB family.</text>
</comment>
<evidence type="ECO:0000259" key="20">
    <source>
        <dbReference type="PROSITE" id="PS51387"/>
    </source>
</evidence>
<protein>
    <recommendedName>
        <fullName evidence="6 19">UDP-N-acetylenolpyruvoylglucosamine reductase</fullName>
        <ecNumber evidence="5 19">1.3.1.98</ecNumber>
    </recommendedName>
    <alternativeName>
        <fullName evidence="17 19">UDP-N-acetylmuramate dehydrogenase</fullName>
    </alternativeName>
</protein>
<dbReference type="Gene3D" id="3.90.78.10">
    <property type="entry name" value="UDP-N-acetylenolpyruvoylglucosamine reductase, C-terminal domain"/>
    <property type="match status" value="1"/>
</dbReference>
<dbReference type="UniPathway" id="UPA00219"/>
<dbReference type="GO" id="GO:0071949">
    <property type="term" value="F:FAD binding"/>
    <property type="evidence" value="ECO:0007669"/>
    <property type="project" value="InterPro"/>
</dbReference>
<dbReference type="GO" id="GO:0009252">
    <property type="term" value="P:peptidoglycan biosynthetic process"/>
    <property type="evidence" value="ECO:0007669"/>
    <property type="project" value="UniProtKB-UniRule"/>
</dbReference>
<dbReference type="Proteomes" id="UP000468443">
    <property type="component" value="Unassembled WGS sequence"/>
</dbReference>
<keyword evidence="11 19" id="KW-0521">NADP</keyword>
<evidence type="ECO:0000256" key="1">
    <source>
        <dbReference type="ARBA" id="ARBA00001974"/>
    </source>
</evidence>
<dbReference type="GO" id="GO:0008360">
    <property type="term" value="P:regulation of cell shape"/>
    <property type="evidence" value="ECO:0007669"/>
    <property type="project" value="UniProtKB-KW"/>
</dbReference>
<keyword evidence="12 19" id="KW-0133">Cell shape</keyword>
<evidence type="ECO:0000256" key="4">
    <source>
        <dbReference type="ARBA" id="ARBA00004752"/>
    </source>
</evidence>
<dbReference type="PANTHER" id="PTHR21071">
    <property type="entry name" value="UDP-N-ACETYLENOLPYRUVOYLGLUCOSAMINE REDUCTASE"/>
    <property type="match status" value="1"/>
</dbReference>
<dbReference type="GO" id="GO:0051301">
    <property type="term" value="P:cell division"/>
    <property type="evidence" value="ECO:0007669"/>
    <property type="project" value="UniProtKB-KW"/>
</dbReference>